<dbReference type="GO" id="GO:1990168">
    <property type="term" value="P:protein K33-linked deubiquitination"/>
    <property type="evidence" value="ECO:0007669"/>
    <property type="project" value="TreeGrafter"/>
</dbReference>
<dbReference type="GO" id="GO:0008270">
    <property type="term" value="F:zinc ion binding"/>
    <property type="evidence" value="ECO:0007669"/>
    <property type="project" value="UniProtKB-KW"/>
</dbReference>
<evidence type="ECO:0000256" key="16">
    <source>
        <dbReference type="ARBA" id="ARBA00023043"/>
    </source>
</evidence>
<feature type="non-terminal residue" evidence="23">
    <location>
        <position position="711"/>
    </location>
</feature>
<feature type="domain" description="RanBP2-type" evidence="21">
    <location>
        <begin position="152"/>
        <end position="181"/>
    </location>
</feature>
<dbReference type="SUPFAM" id="SSF90209">
    <property type="entry name" value="Ran binding protein zinc finger-like"/>
    <property type="match status" value="3"/>
</dbReference>
<feature type="region of interest" description="Disordered" evidence="20">
    <location>
        <begin position="204"/>
        <end position="228"/>
    </location>
</feature>
<dbReference type="InterPro" id="IPR001876">
    <property type="entry name" value="Znf_RanBP2"/>
</dbReference>
<evidence type="ECO:0000259" key="22">
    <source>
        <dbReference type="PROSITE" id="PS50802"/>
    </source>
</evidence>
<dbReference type="AlphaFoldDB" id="A0A7K8WWI5"/>
<evidence type="ECO:0000256" key="15">
    <source>
        <dbReference type="ARBA" id="ARBA00022833"/>
    </source>
</evidence>
<keyword evidence="10" id="KW-0677">Repeat</keyword>
<evidence type="ECO:0000256" key="10">
    <source>
        <dbReference type="ARBA" id="ARBA00022737"/>
    </source>
</evidence>
<sequence>KCTMTERGIKWACEYCTYENWPSAIKCTMCRAQRPSGTIITEDPFKSGSSDIGRDWDPSSTEGGSSPLICPDSSARPRVKSSYSMESANKWSCHMCTYLNWPRAIRCTQCLSQRRTRSPTESPQSSGSGSRPVPFSIDPCEEYNDRNKLNTRAQHWTCSVCTYENWAKARKCVVCDHPRPNNIEAIELADTEEASSIINEQDRARWRGSCSSGNSQRRSPPTTKRESDVKMDFQRIELAGAVGSKEELEVDFKKLKQIKNRMKKTDWLFLNACVGVVEGDLAAVEAYKSSGGDIARQLSADEVRLLNRPSAFDVGYTLVHLAIRFQRQDMLAILLTEVSQHAAKCIPAMVCPEVTEQIRREIAASLHQRKGDFACYFLTDLVTFTLPADIEDLPPTVQEKLFDEVLDRDVQKELEEESPIINWSLELGTRLDSRLYALWNRTAGDCLLDSVLQATWGIYDKDSVLRKALHDSLHDCSHWFYTRWKEWESWYSQSFGLHFSLREEQWQEDWAFILSLASQPGASLEQTHIFVLAHILRRPIIVYGVKYYKSFRGETLGYTRFQGVYLPLLWEQSFCWKSPIALGYTRGHFSALVAMENDGYGNRGAGANLNTDDDVTVTFLPLVDSERKLLHIHFLSAQEIGNEEQQEKLLREWLDCCVTEGGVLVAMQKSSRRRNHPLVTQMVEKWLDRYRQIRPCTSLSDGEEDEDDDDE</sequence>
<dbReference type="CDD" id="cd22767">
    <property type="entry name" value="OTU_ZRANB1"/>
    <property type="match status" value="1"/>
</dbReference>
<dbReference type="InterPro" id="IPR049768">
    <property type="entry name" value="ZRANB1_OTU"/>
</dbReference>
<dbReference type="Pfam" id="PF02338">
    <property type="entry name" value="OTU"/>
    <property type="match status" value="1"/>
</dbReference>
<evidence type="ECO:0000256" key="19">
    <source>
        <dbReference type="PROSITE-ProRule" id="PRU00322"/>
    </source>
</evidence>
<dbReference type="PANTHER" id="PTHR13367:SF28">
    <property type="entry name" value="UBIQUITIN THIOESTERASE ZRANB1"/>
    <property type="match status" value="1"/>
</dbReference>
<evidence type="ECO:0000256" key="9">
    <source>
        <dbReference type="ARBA" id="ARBA00022723"/>
    </source>
</evidence>
<keyword evidence="16" id="KW-0040">ANK repeat</keyword>
<evidence type="ECO:0000256" key="7">
    <source>
        <dbReference type="ARBA" id="ARBA00022670"/>
    </source>
</evidence>
<comment type="subcellular location">
    <subcellularLocation>
        <location evidence="3">Cytoplasm</location>
    </subcellularLocation>
    <subcellularLocation>
        <location evidence="2">Nucleus</location>
    </subcellularLocation>
</comment>
<keyword evidence="15" id="KW-0862">Zinc</keyword>
<dbReference type="FunFam" id="4.10.1060.10:FF:000006">
    <property type="entry name" value="ubiquitin thioesterase ZRANB1 isoform X1"/>
    <property type="match status" value="1"/>
</dbReference>
<comment type="catalytic activity">
    <reaction evidence="1">
        <text>Thiol-dependent hydrolysis of ester, thioester, amide, peptide and isopeptide bonds formed by the C-terminal Gly of ubiquitin (a 76-residue protein attached to proteins as an intracellular targeting signal).</text>
        <dbReference type="EC" id="3.4.19.12"/>
    </reaction>
</comment>
<keyword evidence="12" id="KW-0833">Ubl conjugation pathway</keyword>
<evidence type="ECO:0000256" key="12">
    <source>
        <dbReference type="ARBA" id="ARBA00022786"/>
    </source>
</evidence>
<dbReference type="GO" id="GO:0071947">
    <property type="term" value="P:protein deubiquitination involved in ubiquitin-dependent protein catabolic process"/>
    <property type="evidence" value="ECO:0007669"/>
    <property type="project" value="TreeGrafter"/>
</dbReference>
<evidence type="ECO:0000259" key="21">
    <source>
        <dbReference type="PROSITE" id="PS50199"/>
    </source>
</evidence>
<keyword evidence="17" id="KW-0539">Nucleus</keyword>
<dbReference type="PANTHER" id="PTHR13367">
    <property type="entry name" value="UBIQUITIN THIOESTERASE"/>
    <property type="match status" value="1"/>
</dbReference>
<evidence type="ECO:0000256" key="2">
    <source>
        <dbReference type="ARBA" id="ARBA00004123"/>
    </source>
</evidence>
<dbReference type="InterPro" id="IPR051346">
    <property type="entry name" value="OTU_Deubiquitinase"/>
</dbReference>
<feature type="domain" description="RanBP2-type" evidence="21">
    <location>
        <begin position="6"/>
        <end position="36"/>
    </location>
</feature>
<keyword evidence="11 19" id="KW-0863">Zinc-finger</keyword>
<dbReference type="GO" id="GO:0016477">
    <property type="term" value="P:cell migration"/>
    <property type="evidence" value="ECO:0007669"/>
    <property type="project" value="TreeGrafter"/>
</dbReference>
<dbReference type="GO" id="GO:0035523">
    <property type="term" value="P:protein K29-linked deubiquitination"/>
    <property type="evidence" value="ECO:0007669"/>
    <property type="project" value="TreeGrafter"/>
</dbReference>
<keyword evidence="13" id="KW-0378">Hydrolase</keyword>
<evidence type="ECO:0000256" key="17">
    <source>
        <dbReference type="ARBA" id="ARBA00023242"/>
    </source>
</evidence>
<evidence type="ECO:0000256" key="4">
    <source>
        <dbReference type="ARBA" id="ARBA00005865"/>
    </source>
</evidence>
<reference evidence="23 24" key="1">
    <citation type="submission" date="2019-09" db="EMBL/GenBank/DDBJ databases">
        <title>Bird 10,000 Genomes (B10K) Project - Family phase.</title>
        <authorList>
            <person name="Zhang G."/>
        </authorList>
    </citation>
    <scope>NUCLEOTIDE SEQUENCE [LARGE SCALE GENOMIC DNA]</scope>
    <source>
        <strain evidence="23">B10K-DU-001-03</strain>
        <tissue evidence="23">Muscle</tissue>
    </source>
</reference>
<evidence type="ECO:0000313" key="24">
    <source>
        <dbReference type="Proteomes" id="UP000588334"/>
    </source>
</evidence>
<feature type="region of interest" description="Disordered" evidence="20">
    <location>
        <begin position="41"/>
        <end position="76"/>
    </location>
</feature>
<keyword evidence="9" id="KW-0479">Metal-binding</keyword>
<dbReference type="PROSITE" id="PS50199">
    <property type="entry name" value="ZF_RANBP2_2"/>
    <property type="match status" value="3"/>
</dbReference>
<dbReference type="Gene3D" id="4.10.1060.10">
    <property type="entry name" value="Zinc finger, RanBP2-type"/>
    <property type="match status" value="3"/>
</dbReference>
<keyword evidence="8" id="KW-0879">Wnt signaling pathway</keyword>
<evidence type="ECO:0000256" key="11">
    <source>
        <dbReference type="ARBA" id="ARBA00022771"/>
    </source>
</evidence>
<protein>
    <recommendedName>
        <fullName evidence="5">ubiquitinyl hydrolase 1</fullName>
        <ecNumber evidence="5">3.4.19.12</ecNumber>
    </recommendedName>
</protein>
<keyword evidence="7" id="KW-0645">Protease</keyword>
<keyword evidence="14" id="KW-0788">Thiol protease</keyword>
<dbReference type="FunFam" id="4.10.1060.10:FF:000012">
    <property type="entry name" value="ubiquitin thioesterase ZRANB1 isoform X1"/>
    <property type="match status" value="1"/>
</dbReference>
<keyword evidence="24" id="KW-1185">Reference proteome</keyword>
<dbReference type="GO" id="GO:0030177">
    <property type="term" value="P:positive regulation of Wnt signaling pathway"/>
    <property type="evidence" value="ECO:0007669"/>
    <property type="project" value="TreeGrafter"/>
</dbReference>
<gene>
    <name evidence="23" type="primary">Zranb1</name>
    <name evidence="23" type="ORF">SCLMEX_R02668</name>
</gene>
<proteinExistence type="inferred from homology"/>
<dbReference type="Gene3D" id="1.25.40.560">
    <property type="match status" value="1"/>
</dbReference>
<feature type="compositionally biased region" description="Polar residues" evidence="20">
    <location>
        <begin position="209"/>
        <end position="222"/>
    </location>
</feature>
<dbReference type="EMBL" id="VWZF01006588">
    <property type="protein sequence ID" value="NXF82889.1"/>
    <property type="molecule type" value="Genomic_DNA"/>
</dbReference>
<dbReference type="GO" id="GO:0070530">
    <property type="term" value="F:K63-linked polyubiquitin modification-dependent protein binding"/>
    <property type="evidence" value="ECO:0007669"/>
    <property type="project" value="TreeGrafter"/>
</dbReference>
<dbReference type="GO" id="GO:0005737">
    <property type="term" value="C:cytoplasm"/>
    <property type="evidence" value="ECO:0007669"/>
    <property type="project" value="UniProtKB-SubCell"/>
</dbReference>
<comment type="function">
    <text evidence="18">Ubiquitin thioesterase, which specifically hydrolyzes 'Lys-29'-linked and 'Lys-33'-linked diubiquitin. Also cleaves 'Lys-63'-linked chains, but with 40-fold less efficiency compared to 'Lys-29'-linked ones. Positive regulator of the Wnt signaling pathway that deubiquitinates APC protein, a negative regulator of Wnt-mediated transcription. Acts as a regulator of autophagy by mediating deubiquitination of PIK3C3/VPS34, thereby promoting autophagosome maturation. Plays a role in the regulation of cell morphology and cytoskeletal organization. Required in the stress fiber dynamics and cell migration.</text>
</comment>
<feature type="non-terminal residue" evidence="23">
    <location>
        <position position="1"/>
    </location>
</feature>
<evidence type="ECO:0000256" key="6">
    <source>
        <dbReference type="ARBA" id="ARBA00022490"/>
    </source>
</evidence>
<evidence type="ECO:0000256" key="14">
    <source>
        <dbReference type="ARBA" id="ARBA00022807"/>
    </source>
</evidence>
<dbReference type="EC" id="3.4.19.12" evidence="5"/>
<organism evidence="23 24">
    <name type="scientific">Sclerurus mexicanus</name>
    <name type="common">tawny-throated leaftosser</name>
    <dbReference type="NCBI Taxonomy" id="265632"/>
    <lineage>
        <taxon>Eukaryota</taxon>
        <taxon>Metazoa</taxon>
        <taxon>Chordata</taxon>
        <taxon>Craniata</taxon>
        <taxon>Vertebrata</taxon>
        <taxon>Euteleostomi</taxon>
        <taxon>Archelosauria</taxon>
        <taxon>Archosauria</taxon>
        <taxon>Dinosauria</taxon>
        <taxon>Saurischia</taxon>
        <taxon>Theropoda</taxon>
        <taxon>Coelurosauria</taxon>
        <taxon>Aves</taxon>
        <taxon>Neognathae</taxon>
        <taxon>Neoaves</taxon>
        <taxon>Telluraves</taxon>
        <taxon>Australaves</taxon>
        <taxon>Passeriformes</taxon>
        <taxon>Furnariidae</taxon>
        <taxon>Sclerurus</taxon>
    </lineage>
</organism>
<evidence type="ECO:0000256" key="1">
    <source>
        <dbReference type="ARBA" id="ARBA00000707"/>
    </source>
</evidence>
<dbReference type="Pfam" id="PF00641">
    <property type="entry name" value="Zn_ribbon_RanBP"/>
    <property type="match status" value="2"/>
</dbReference>
<comment type="caution">
    <text evidence="23">The sequence shown here is derived from an EMBL/GenBank/DDBJ whole genome shotgun (WGS) entry which is preliminary data.</text>
</comment>
<dbReference type="Proteomes" id="UP000588334">
    <property type="component" value="Unassembled WGS sequence"/>
</dbReference>
<dbReference type="GO" id="GO:0016055">
    <property type="term" value="P:Wnt signaling pathway"/>
    <property type="evidence" value="ECO:0007669"/>
    <property type="project" value="UniProtKB-KW"/>
</dbReference>
<feature type="domain" description="OTU" evidence="22">
    <location>
        <begin position="435"/>
        <end position="595"/>
    </location>
</feature>
<evidence type="ECO:0000256" key="5">
    <source>
        <dbReference type="ARBA" id="ARBA00012759"/>
    </source>
</evidence>
<dbReference type="InterPro" id="IPR003323">
    <property type="entry name" value="OTU_dom"/>
</dbReference>
<evidence type="ECO:0000256" key="13">
    <source>
        <dbReference type="ARBA" id="ARBA00022801"/>
    </source>
</evidence>
<evidence type="ECO:0000256" key="3">
    <source>
        <dbReference type="ARBA" id="ARBA00004496"/>
    </source>
</evidence>
<dbReference type="GO" id="GO:0004843">
    <property type="term" value="F:cysteine-type deubiquitinase activity"/>
    <property type="evidence" value="ECO:0007669"/>
    <property type="project" value="UniProtKB-EC"/>
</dbReference>
<keyword evidence="6" id="KW-0963">Cytoplasm</keyword>
<evidence type="ECO:0000256" key="20">
    <source>
        <dbReference type="SAM" id="MobiDB-lite"/>
    </source>
</evidence>
<dbReference type="OrthoDB" id="6275030at2759"/>
<dbReference type="GO" id="GO:0007010">
    <property type="term" value="P:cytoskeleton organization"/>
    <property type="evidence" value="ECO:0007669"/>
    <property type="project" value="TreeGrafter"/>
</dbReference>
<dbReference type="FunFam" id="4.10.1060.10:FF:000011">
    <property type="entry name" value="ubiquitin thioesterase ZRANB1 isoform X1"/>
    <property type="match status" value="1"/>
</dbReference>
<dbReference type="Pfam" id="PF18418">
    <property type="entry name" value="AnkUBD"/>
    <property type="match status" value="1"/>
</dbReference>
<dbReference type="InterPro" id="IPR036443">
    <property type="entry name" value="Znf_RanBP2_sf"/>
</dbReference>
<comment type="similarity">
    <text evidence="4">Belongs to the peptidase C64 family.</text>
</comment>
<evidence type="ECO:0000256" key="8">
    <source>
        <dbReference type="ARBA" id="ARBA00022687"/>
    </source>
</evidence>
<evidence type="ECO:0000256" key="18">
    <source>
        <dbReference type="ARBA" id="ARBA00059005"/>
    </source>
</evidence>
<feature type="domain" description="RanBP2-type" evidence="21">
    <location>
        <begin position="87"/>
        <end position="116"/>
    </location>
</feature>
<name>A0A7K8WWI5_9FURN</name>
<accession>A0A7K8WWI5</accession>
<dbReference type="SMART" id="SM00547">
    <property type="entry name" value="ZnF_RBZ"/>
    <property type="match status" value="3"/>
</dbReference>
<evidence type="ECO:0000313" key="23">
    <source>
        <dbReference type="EMBL" id="NXF82889.1"/>
    </source>
</evidence>
<dbReference type="PROSITE" id="PS50802">
    <property type="entry name" value="OTU"/>
    <property type="match status" value="1"/>
</dbReference>
<dbReference type="PROSITE" id="PS01358">
    <property type="entry name" value="ZF_RANBP2_1"/>
    <property type="match status" value="3"/>
</dbReference>
<dbReference type="FunFam" id="1.25.40.560:FF:000001">
    <property type="entry name" value="ubiquitin thioesterase ZRANB1 isoform X1"/>
    <property type="match status" value="1"/>
</dbReference>
<dbReference type="GO" id="GO:0005634">
    <property type="term" value="C:nucleus"/>
    <property type="evidence" value="ECO:0007669"/>
    <property type="project" value="UniProtKB-SubCell"/>
</dbReference>
<feature type="region of interest" description="Disordered" evidence="20">
    <location>
        <begin position="116"/>
        <end position="137"/>
    </location>
</feature>
<dbReference type="InterPro" id="IPR041294">
    <property type="entry name" value="AnkUBD"/>
</dbReference>
<feature type="compositionally biased region" description="Polar residues" evidence="20">
    <location>
        <begin position="116"/>
        <end position="129"/>
    </location>
</feature>